<evidence type="ECO:0000313" key="2">
    <source>
        <dbReference type="Proteomes" id="UP000286716"/>
    </source>
</evidence>
<dbReference type="RefSeq" id="WP_020642924.1">
    <property type="nucleotide sequence ID" value="NZ_QHHU01000032.1"/>
</dbReference>
<gene>
    <name evidence="1" type="ORF">DMA12_23475</name>
</gene>
<name>A0A428WFP0_AMYBA</name>
<keyword evidence="2" id="KW-1185">Reference proteome</keyword>
<reference evidence="1 2" key="1">
    <citation type="submission" date="2018-05" db="EMBL/GenBank/DDBJ databases">
        <title>Evolution of GPA BGCs.</title>
        <authorList>
            <person name="Waglechner N."/>
            <person name="Wright G.D."/>
        </authorList>
    </citation>
    <scope>NUCLEOTIDE SEQUENCE [LARGE SCALE GENOMIC DNA]</scope>
    <source>
        <strain evidence="1 2">DSM 5908</strain>
    </source>
</reference>
<sequence length="300" mass="32241">MEVATLHLQHLLLLAAREAWQRRSPDKRFTGSALAELLGTPDSLRPAEKRLAGTQRLQLDDIVRLGLLLGDDVLGAVPAAASDLLPEPYQRLLDGWQPGTGTLPHFRQPGLGGLDWVSVGIALTAYLDAESAAGRDHLLATDAVAYALVQCLTECGTDASRIELSEDLTNDATVRALQLASPTVTISVALAYLPDRIDQPTALWQRTANILRAVAELEADERILVLVAGPAATRQLRTHLSNAATAAPGTEFTLRIQAAMRNQPNAGQHPVGPDLDILLLDRRELGGHGIVLVSSLTKRR</sequence>
<proteinExistence type="predicted"/>
<accession>A0A428WFP0</accession>
<dbReference type="EMBL" id="QHHU01000032">
    <property type="protein sequence ID" value="RSM41904.1"/>
    <property type="molecule type" value="Genomic_DNA"/>
</dbReference>
<evidence type="ECO:0000313" key="1">
    <source>
        <dbReference type="EMBL" id="RSM41904.1"/>
    </source>
</evidence>
<comment type="caution">
    <text evidence="1">The sequence shown here is derived from an EMBL/GenBank/DDBJ whole genome shotgun (WGS) entry which is preliminary data.</text>
</comment>
<organism evidence="1 2">
    <name type="scientific">Amycolatopsis balhimycina DSM 5908</name>
    <dbReference type="NCBI Taxonomy" id="1081091"/>
    <lineage>
        <taxon>Bacteria</taxon>
        <taxon>Bacillati</taxon>
        <taxon>Actinomycetota</taxon>
        <taxon>Actinomycetes</taxon>
        <taxon>Pseudonocardiales</taxon>
        <taxon>Pseudonocardiaceae</taxon>
        <taxon>Amycolatopsis</taxon>
    </lineage>
</organism>
<dbReference type="Proteomes" id="UP000286716">
    <property type="component" value="Unassembled WGS sequence"/>
</dbReference>
<protein>
    <submittedName>
        <fullName evidence="1">Uncharacterized protein</fullName>
    </submittedName>
</protein>
<dbReference type="AlphaFoldDB" id="A0A428WFP0"/>